<feature type="compositionally biased region" description="Basic and acidic residues" evidence="1">
    <location>
        <begin position="190"/>
        <end position="215"/>
    </location>
</feature>
<evidence type="ECO:0000313" key="3">
    <source>
        <dbReference type="Proteomes" id="UP000886520"/>
    </source>
</evidence>
<accession>A0A9D4UKK0</accession>
<comment type="caution">
    <text evidence="2">The sequence shown here is derived from an EMBL/GenBank/DDBJ whole genome shotgun (WGS) entry which is preliminary data.</text>
</comment>
<dbReference type="EMBL" id="JABFUD020000015">
    <property type="protein sequence ID" value="KAI5069604.1"/>
    <property type="molecule type" value="Genomic_DNA"/>
</dbReference>
<sequence length="271" mass="31821">MLVEEIIEDDVLEEPKVDTEELETNELREIESQLPSLLRGVNSTGFLVVAFLEDDLLQRIDYITLDAKCVKIIKDWQRDINDRIILSSLRLWMNDYKLHVQQKVDMVDPTIPHYLSIDSDTRNRLSNIEFGTCELLVYPYHERNCYIDNHVWWVREKLIRYVVSGQIVLPIASKPPNGQRSQRKRPSTIEVKEDPLKRENAKKSKKEDNPKEVPKKEKKHVAPKMSPIKAQTHAKEDQKKPKVEEPKDEQKKPKEEQKKPKEIEPKEGKQT</sequence>
<keyword evidence="3" id="KW-1185">Reference proteome</keyword>
<dbReference type="AlphaFoldDB" id="A0A9D4UKK0"/>
<organism evidence="2 3">
    <name type="scientific">Adiantum capillus-veneris</name>
    <name type="common">Maidenhair fern</name>
    <dbReference type="NCBI Taxonomy" id="13818"/>
    <lineage>
        <taxon>Eukaryota</taxon>
        <taxon>Viridiplantae</taxon>
        <taxon>Streptophyta</taxon>
        <taxon>Embryophyta</taxon>
        <taxon>Tracheophyta</taxon>
        <taxon>Polypodiopsida</taxon>
        <taxon>Polypodiidae</taxon>
        <taxon>Polypodiales</taxon>
        <taxon>Pteridineae</taxon>
        <taxon>Pteridaceae</taxon>
        <taxon>Vittarioideae</taxon>
        <taxon>Adiantum</taxon>
    </lineage>
</organism>
<name>A0A9D4UKK0_ADICA</name>
<gene>
    <name evidence="2" type="ORF">GOP47_0015905</name>
</gene>
<dbReference type="Proteomes" id="UP000886520">
    <property type="component" value="Chromosome 15"/>
</dbReference>
<feature type="compositionally biased region" description="Basic and acidic residues" evidence="1">
    <location>
        <begin position="233"/>
        <end position="271"/>
    </location>
</feature>
<reference evidence="2" key="1">
    <citation type="submission" date="2021-01" db="EMBL/GenBank/DDBJ databases">
        <title>Adiantum capillus-veneris genome.</title>
        <authorList>
            <person name="Fang Y."/>
            <person name="Liao Q."/>
        </authorList>
    </citation>
    <scope>NUCLEOTIDE SEQUENCE</scope>
    <source>
        <strain evidence="2">H3</strain>
        <tissue evidence="2">Leaf</tissue>
    </source>
</reference>
<feature type="region of interest" description="Disordered" evidence="1">
    <location>
        <begin position="171"/>
        <end position="271"/>
    </location>
</feature>
<protein>
    <submittedName>
        <fullName evidence="2">Uncharacterized protein</fullName>
    </submittedName>
</protein>
<evidence type="ECO:0000313" key="2">
    <source>
        <dbReference type="EMBL" id="KAI5069604.1"/>
    </source>
</evidence>
<evidence type="ECO:0000256" key="1">
    <source>
        <dbReference type="SAM" id="MobiDB-lite"/>
    </source>
</evidence>
<proteinExistence type="predicted"/>